<dbReference type="RefSeq" id="WP_107631857.1">
    <property type="nucleotide sequence ID" value="NZ_JACOPL010000034.1"/>
</dbReference>
<dbReference type="Gene3D" id="3.20.20.140">
    <property type="entry name" value="Metal-dependent hydrolases"/>
    <property type="match status" value="1"/>
</dbReference>
<dbReference type="Pfam" id="PF02811">
    <property type="entry name" value="PHP"/>
    <property type="match status" value="1"/>
</dbReference>
<dbReference type="CDD" id="cd07438">
    <property type="entry name" value="PHP_HisPPase_AMP"/>
    <property type="match status" value="1"/>
</dbReference>
<feature type="domain" description="Polymerase/histidinol phosphatase N-terminal" evidence="1">
    <location>
        <begin position="5"/>
        <end position="70"/>
    </location>
</feature>
<keyword evidence="3" id="KW-1185">Reference proteome</keyword>
<organism evidence="2 3">
    <name type="scientific">Agathobaculum faecis</name>
    <dbReference type="NCBI Taxonomy" id="2763013"/>
    <lineage>
        <taxon>Bacteria</taxon>
        <taxon>Bacillati</taxon>
        <taxon>Bacillota</taxon>
        <taxon>Clostridia</taxon>
        <taxon>Eubacteriales</taxon>
        <taxon>Butyricicoccaceae</taxon>
        <taxon>Agathobaculum</taxon>
    </lineage>
</organism>
<name>A0A923LWS5_9FIRM</name>
<dbReference type="PANTHER" id="PTHR42924:SF3">
    <property type="entry name" value="POLYMERASE_HISTIDINOL PHOSPHATASE N-TERMINAL DOMAIN-CONTAINING PROTEIN"/>
    <property type="match status" value="1"/>
</dbReference>
<dbReference type="SUPFAM" id="SSF89550">
    <property type="entry name" value="PHP domain-like"/>
    <property type="match status" value="1"/>
</dbReference>
<dbReference type="GO" id="GO:0004534">
    <property type="term" value="F:5'-3' RNA exonuclease activity"/>
    <property type="evidence" value="ECO:0007669"/>
    <property type="project" value="TreeGrafter"/>
</dbReference>
<evidence type="ECO:0000313" key="2">
    <source>
        <dbReference type="EMBL" id="MBC5726830.1"/>
    </source>
</evidence>
<evidence type="ECO:0000313" key="3">
    <source>
        <dbReference type="Proteomes" id="UP000606499"/>
    </source>
</evidence>
<dbReference type="SMART" id="SM00481">
    <property type="entry name" value="POLIIIAc"/>
    <property type="match status" value="1"/>
</dbReference>
<protein>
    <submittedName>
        <fullName evidence="2">PHP domain-containing protein</fullName>
    </submittedName>
</protein>
<evidence type="ECO:0000259" key="1">
    <source>
        <dbReference type="SMART" id="SM00481"/>
    </source>
</evidence>
<accession>A0A923LWS5</accession>
<proteinExistence type="predicted"/>
<reference evidence="2" key="1">
    <citation type="submission" date="2020-08" db="EMBL/GenBank/DDBJ databases">
        <title>Genome public.</title>
        <authorList>
            <person name="Liu C."/>
            <person name="Sun Q."/>
        </authorList>
    </citation>
    <scope>NUCLEOTIDE SEQUENCE</scope>
    <source>
        <strain evidence="2">NSJ-28</strain>
    </source>
</reference>
<dbReference type="PANTHER" id="PTHR42924">
    <property type="entry name" value="EXONUCLEASE"/>
    <property type="match status" value="1"/>
</dbReference>
<dbReference type="GO" id="GO:0035312">
    <property type="term" value="F:5'-3' DNA exonuclease activity"/>
    <property type="evidence" value="ECO:0007669"/>
    <property type="project" value="TreeGrafter"/>
</dbReference>
<gene>
    <name evidence="2" type="ORF">H8S45_15410</name>
</gene>
<dbReference type="InterPro" id="IPR003141">
    <property type="entry name" value="Pol/His_phosphatase_N"/>
</dbReference>
<dbReference type="EMBL" id="JACOPL010000034">
    <property type="protein sequence ID" value="MBC5726830.1"/>
    <property type="molecule type" value="Genomic_DNA"/>
</dbReference>
<sequence length="270" mass="30169">MMVWADLHMHSAASDGQLSPTDLVRKAQAAGIELLALTDHDTLSGTEEAIRAGRTYGIQVLRGIELGASEHRYMHILGLGMSDVGTALPALCDTLQRSRNERKYRIIAFLHEKGIDISIGDVEQLAGGKVVARPHFAQVLVQQGYVSCMREAFDRYLDTAEYQKIERFKASAEECIQAIHADGGKAVLAHPYQLGLNVEKLDQVLKTLKNAGLDGLECWYSRHTHQMTEEFLALAQKYELYISAGSDFHGEMVKPDIQLHPWKLDLDWLI</sequence>
<comment type="caution">
    <text evidence="2">The sequence shown here is derived from an EMBL/GenBank/DDBJ whole genome shotgun (WGS) entry which is preliminary data.</text>
</comment>
<dbReference type="InterPro" id="IPR052018">
    <property type="entry name" value="PHP_domain"/>
</dbReference>
<dbReference type="Gene3D" id="1.10.150.650">
    <property type="match status" value="1"/>
</dbReference>
<dbReference type="InterPro" id="IPR004013">
    <property type="entry name" value="PHP_dom"/>
</dbReference>
<dbReference type="InterPro" id="IPR016195">
    <property type="entry name" value="Pol/histidinol_Pase-like"/>
</dbReference>
<dbReference type="AlphaFoldDB" id="A0A923LWS5"/>
<dbReference type="Proteomes" id="UP000606499">
    <property type="component" value="Unassembled WGS sequence"/>
</dbReference>